<dbReference type="AlphaFoldDB" id="A0A5C0AZZ8"/>
<dbReference type="InterPro" id="IPR027417">
    <property type="entry name" value="P-loop_NTPase"/>
</dbReference>
<gene>
    <name evidence="2" type="primary">imuA</name>
    <name evidence="2" type="ORF">FXN63_16550</name>
</gene>
<proteinExistence type="predicted"/>
<feature type="compositionally biased region" description="Low complexity" evidence="1">
    <location>
        <begin position="14"/>
        <end position="28"/>
    </location>
</feature>
<organism evidence="2 3">
    <name type="scientific">Pigmentiphaga aceris</name>
    <dbReference type="NCBI Taxonomy" id="1940612"/>
    <lineage>
        <taxon>Bacteria</taxon>
        <taxon>Pseudomonadati</taxon>
        <taxon>Pseudomonadota</taxon>
        <taxon>Betaproteobacteria</taxon>
        <taxon>Burkholderiales</taxon>
        <taxon>Alcaligenaceae</taxon>
        <taxon>Pigmentiphaga</taxon>
    </lineage>
</organism>
<dbReference type="Gene3D" id="3.40.50.300">
    <property type="entry name" value="P-loop containing nucleotide triphosphate hydrolases"/>
    <property type="match status" value="1"/>
</dbReference>
<dbReference type="SUPFAM" id="SSF52540">
    <property type="entry name" value="P-loop containing nucleoside triphosphate hydrolases"/>
    <property type="match status" value="1"/>
</dbReference>
<feature type="compositionally biased region" description="Polar residues" evidence="1">
    <location>
        <begin position="37"/>
        <end position="46"/>
    </location>
</feature>
<evidence type="ECO:0000313" key="3">
    <source>
        <dbReference type="Proteomes" id="UP000325161"/>
    </source>
</evidence>
<dbReference type="KEGG" id="pacr:FXN63_16550"/>
<dbReference type="Proteomes" id="UP000325161">
    <property type="component" value="Chromosome"/>
</dbReference>
<protein>
    <submittedName>
        <fullName evidence="2">Translesion DNA synthesis-associated protein ImuA</fullName>
    </submittedName>
</protein>
<reference evidence="2 3" key="1">
    <citation type="submission" date="2019-08" db="EMBL/GenBank/DDBJ databases">
        <title>Amphibian skin-associated Pigmentiphaga: genome sequence and occurrence across geography and hosts.</title>
        <authorList>
            <person name="Bletz M.C."/>
            <person name="Bunk B."/>
            <person name="Sproeer C."/>
            <person name="Biwer P."/>
            <person name="Reiter S."/>
            <person name="Rabemananjara F.C.E."/>
            <person name="Schulz S."/>
            <person name="Overmann J."/>
            <person name="Vences M."/>
        </authorList>
    </citation>
    <scope>NUCLEOTIDE SEQUENCE [LARGE SCALE GENOMIC DNA]</scope>
    <source>
        <strain evidence="2 3">Mada1488</strain>
    </source>
</reference>
<name>A0A5C0AZZ8_9BURK</name>
<feature type="region of interest" description="Disordered" evidence="1">
    <location>
        <begin position="1"/>
        <end position="46"/>
    </location>
</feature>
<keyword evidence="3" id="KW-1185">Reference proteome</keyword>
<accession>A0A5C0AZZ8</accession>
<dbReference type="OrthoDB" id="9811176at2"/>
<sequence length="304" mass="32215">MPIPISGSDVAVGSISPTTRTSSSASSTQARHRAGQPSDQSALKTTVQPELQADLQPAAQLTNQVPAHATSLDALHPALWRGSQLVRHAGHCVDTGHPALSAELPGGGWPQGSLTELLTAGPGAGELRLLQSALARLPAQQPIVLLQPPHIPHIAAWRAWQPAPERLLWLRPTQANDALWAADQVLRSGCCAALLFWARNIRPESLRRLHVAAQGSDTLFFMLRPLSAASQSSPAPLRLTLKAAAGGVEVGITKRRGPARDQPVHVALDISALPPLYPDVSDAPMDLRTPVAAEPRRAAHVLAH</sequence>
<dbReference type="InterPro" id="IPR047610">
    <property type="entry name" value="ImuA_translesion"/>
</dbReference>
<dbReference type="EMBL" id="CP043046">
    <property type="protein sequence ID" value="QEI07276.1"/>
    <property type="molecule type" value="Genomic_DNA"/>
</dbReference>
<evidence type="ECO:0000313" key="2">
    <source>
        <dbReference type="EMBL" id="QEI07276.1"/>
    </source>
</evidence>
<evidence type="ECO:0000256" key="1">
    <source>
        <dbReference type="SAM" id="MobiDB-lite"/>
    </source>
</evidence>
<dbReference type="NCBIfam" id="NF033429">
    <property type="entry name" value="ImuA_translesion"/>
    <property type="match status" value="1"/>
</dbReference>